<evidence type="ECO:0000313" key="3">
    <source>
        <dbReference type="EMBL" id="MCQ4769082.1"/>
    </source>
</evidence>
<dbReference type="EMBL" id="JANFYS010000001">
    <property type="protein sequence ID" value="MCQ4769082.1"/>
    <property type="molecule type" value="Genomic_DNA"/>
</dbReference>
<dbReference type="Proteomes" id="UP001204562">
    <property type="component" value="Unassembled WGS sequence"/>
</dbReference>
<evidence type="ECO:0000259" key="1">
    <source>
        <dbReference type="PROSITE" id="PS50943"/>
    </source>
</evidence>
<dbReference type="InterPro" id="IPR001387">
    <property type="entry name" value="Cro/C1-type_HTH"/>
</dbReference>
<comment type="caution">
    <text evidence="3">The sequence shown here is derived from an EMBL/GenBank/DDBJ whole genome shotgun (WGS) entry which is preliminary data.</text>
</comment>
<evidence type="ECO:0000313" key="4">
    <source>
        <dbReference type="Proteomes" id="UP001204562"/>
    </source>
</evidence>
<dbReference type="GO" id="GO:0003677">
    <property type="term" value="F:DNA binding"/>
    <property type="evidence" value="ECO:0007669"/>
    <property type="project" value="InterPro"/>
</dbReference>
<dbReference type="SMART" id="SM00530">
    <property type="entry name" value="HTH_XRE"/>
    <property type="match status" value="1"/>
</dbReference>
<dbReference type="InterPro" id="IPR010982">
    <property type="entry name" value="Lambda_DNA-bd_dom_sf"/>
</dbReference>
<dbReference type="PROSITE" id="PS50943">
    <property type="entry name" value="HTH_CROC1"/>
    <property type="match status" value="1"/>
</dbReference>
<name>A0AAW5JGZ7_9FIRM</name>
<gene>
    <name evidence="2" type="ORF">NE579_00930</name>
    <name evidence="3" type="ORF">NE579_01205</name>
</gene>
<protein>
    <submittedName>
        <fullName evidence="3">Helix-turn-helix transcriptional regulator</fullName>
    </submittedName>
</protein>
<feature type="domain" description="HTH cro/C1-type" evidence="1">
    <location>
        <begin position="26"/>
        <end position="78"/>
    </location>
</feature>
<sequence>MRFYESQYRERIGYDFYCDIASRTVEARRMKGWTQEQLADASGIKADRVARLEAVQARFYLDDVRKLSAALDVSTDWLVEAELDSQIGECLYLVSLERFPDFKFYQKATSKRMAFLRAHERASKVCRFLEPRDRAIVQLVGVPVTDKDLQREFRGPISKDADIVLPDES</sequence>
<proteinExistence type="predicted"/>
<dbReference type="SUPFAM" id="SSF47413">
    <property type="entry name" value="lambda repressor-like DNA-binding domains"/>
    <property type="match status" value="1"/>
</dbReference>
<reference evidence="3" key="1">
    <citation type="submission" date="2022-06" db="EMBL/GenBank/DDBJ databases">
        <title>Isolation of gut microbiota from human fecal samples.</title>
        <authorList>
            <person name="Pamer E.G."/>
            <person name="Barat B."/>
            <person name="Waligurski E."/>
            <person name="Medina S."/>
            <person name="Paddock L."/>
            <person name="Mostad J."/>
        </authorList>
    </citation>
    <scope>NUCLEOTIDE SEQUENCE</scope>
    <source>
        <strain evidence="3">DFI.9.91</strain>
    </source>
</reference>
<evidence type="ECO:0000313" key="2">
    <source>
        <dbReference type="EMBL" id="MCQ4769029.1"/>
    </source>
</evidence>
<dbReference type="CDD" id="cd00093">
    <property type="entry name" value="HTH_XRE"/>
    <property type="match status" value="1"/>
</dbReference>
<dbReference type="Pfam" id="PF01381">
    <property type="entry name" value="HTH_3"/>
    <property type="match status" value="1"/>
</dbReference>
<accession>A0AAW5JGZ7</accession>
<dbReference type="AlphaFoldDB" id="A0AAW5JGZ7"/>
<dbReference type="EMBL" id="JANFYS010000001">
    <property type="protein sequence ID" value="MCQ4769029.1"/>
    <property type="molecule type" value="Genomic_DNA"/>
</dbReference>
<dbReference type="Gene3D" id="1.10.260.40">
    <property type="entry name" value="lambda repressor-like DNA-binding domains"/>
    <property type="match status" value="1"/>
</dbReference>
<organism evidence="3 4">
    <name type="scientific">Intestinimonas massiliensis</name>
    <name type="common">ex Afouda et al. 2020</name>
    <dbReference type="NCBI Taxonomy" id="1673721"/>
    <lineage>
        <taxon>Bacteria</taxon>
        <taxon>Bacillati</taxon>
        <taxon>Bacillota</taxon>
        <taxon>Clostridia</taxon>
        <taxon>Eubacteriales</taxon>
        <taxon>Intestinimonas</taxon>
    </lineage>
</organism>